<evidence type="ECO:0000313" key="7">
    <source>
        <dbReference type="Ensembl" id="ENSEEEP00000053505.1"/>
    </source>
</evidence>
<evidence type="ECO:0000256" key="6">
    <source>
        <dbReference type="SAM" id="MobiDB-lite"/>
    </source>
</evidence>
<proteinExistence type="inferred from homology"/>
<evidence type="ECO:0000313" key="8">
    <source>
        <dbReference type="Proteomes" id="UP000314983"/>
    </source>
</evidence>
<keyword evidence="5" id="KW-0472">Membrane</keyword>
<feature type="region of interest" description="Disordered" evidence="6">
    <location>
        <begin position="1"/>
        <end position="131"/>
    </location>
</feature>
<keyword evidence="8" id="KW-1185">Reference proteome</keyword>
<sequence>MGQHLGKREALPETKALSEPAHSTSDATESQDDVFGLNEPDVNQNKDHPSKSTGTAASAALHSKDRANPEDPGASGPRPHLARLFSRDAPGREDNTFKDRPSESDELHTIPEELPGTGAHSASENAEQDAD</sequence>
<name>A0AAY5E9D9_ELEEL</name>
<comment type="subcellular location">
    <subcellularLocation>
        <location evidence="1">Myelin membrane</location>
        <topology evidence="1">Peripheral membrane protein</topology>
        <orientation evidence="1">Cytoplasmic side</orientation>
    </subcellularLocation>
</comment>
<keyword evidence="4" id="KW-1003">Cell membrane</keyword>
<feature type="compositionally biased region" description="Basic and acidic residues" evidence="6">
    <location>
        <begin position="85"/>
        <end position="111"/>
    </location>
</feature>
<dbReference type="GeneID" id="113591157"/>
<reference evidence="7" key="2">
    <citation type="submission" date="2025-08" db="UniProtKB">
        <authorList>
            <consortium name="Ensembl"/>
        </authorList>
    </citation>
    <scope>IDENTIFICATION</scope>
</reference>
<dbReference type="GO" id="GO:0019911">
    <property type="term" value="F:structural constituent of myelin sheath"/>
    <property type="evidence" value="ECO:0007669"/>
    <property type="project" value="InterPro"/>
</dbReference>
<dbReference type="RefSeq" id="XP_035384191.1">
    <property type="nucleotide sequence ID" value="XM_035528298.1"/>
</dbReference>
<evidence type="ECO:0000256" key="3">
    <source>
        <dbReference type="ARBA" id="ARBA00019097"/>
    </source>
</evidence>
<organism evidence="7 8">
    <name type="scientific">Electrophorus electricus</name>
    <name type="common">Electric eel</name>
    <name type="synonym">Gymnotus electricus</name>
    <dbReference type="NCBI Taxonomy" id="8005"/>
    <lineage>
        <taxon>Eukaryota</taxon>
        <taxon>Metazoa</taxon>
        <taxon>Chordata</taxon>
        <taxon>Craniata</taxon>
        <taxon>Vertebrata</taxon>
        <taxon>Euteleostomi</taxon>
        <taxon>Actinopterygii</taxon>
        <taxon>Neopterygii</taxon>
        <taxon>Teleostei</taxon>
        <taxon>Ostariophysi</taxon>
        <taxon>Gymnotiformes</taxon>
        <taxon>Gymnotoidei</taxon>
        <taxon>Gymnotidae</taxon>
        <taxon>Electrophorus</taxon>
    </lineage>
</organism>
<comment type="similarity">
    <text evidence="2">Belongs to the myelin basic protein family.</text>
</comment>
<gene>
    <name evidence="7" type="primary">LOC113591157</name>
</gene>
<feature type="compositionally biased region" description="Basic and acidic residues" evidence="6">
    <location>
        <begin position="1"/>
        <end position="12"/>
    </location>
</feature>
<dbReference type="PANTHER" id="PTHR11429">
    <property type="entry name" value="MYELIN BASIC PROTEIN"/>
    <property type="match status" value="1"/>
</dbReference>
<dbReference type="Ensembl" id="ENSEEET00000064024.1">
    <property type="protein sequence ID" value="ENSEEEP00000053505.1"/>
    <property type="gene ID" value="ENSEEEG00000028180.1"/>
</dbReference>
<dbReference type="GeneTree" id="ENSGT00390000014772"/>
<dbReference type="InterPro" id="IPR000548">
    <property type="entry name" value="Myelin_BP"/>
</dbReference>
<evidence type="ECO:0000256" key="5">
    <source>
        <dbReference type="ARBA" id="ARBA00023136"/>
    </source>
</evidence>
<evidence type="ECO:0000256" key="2">
    <source>
        <dbReference type="ARBA" id="ARBA00005936"/>
    </source>
</evidence>
<evidence type="ECO:0000256" key="1">
    <source>
        <dbReference type="ARBA" id="ARBA00004392"/>
    </source>
</evidence>
<dbReference type="Proteomes" id="UP000314983">
    <property type="component" value="Chromosome 7"/>
</dbReference>
<dbReference type="AlphaFoldDB" id="A0AAY5E9D9"/>
<dbReference type="GO" id="GO:0043209">
    <property type="term" value="C:myelin sheath"/>
    <property type="evidence" value="ECO:0007669"/>
    <property type="project" value="UniProtKB-SubCell"/>
</dbReference>
<dbReference type="PANTHER" id="PTHR11429:SF0">
    <property type="entry name" value="MYELIN BASIC PROTEIN"/>
    <property type="match status" value="1"/>
</dbReference>
<accession>A0AAY5E9D9</accession>
<evidence type="ECO:0000256" key="4">
    <source>
        <dbReference type="ARBA" id="ARBA00022475"/>
    </source>
</evidence>
<reference evidence="7" key="3">
    <citation type="submission" date="2025-09" db="UniProtKB">
        <authorList>
            <consortium name="Ensembl"/>
        </authorList>
    </citation>
    <scope>IDENTIFICATION</scope>
</reference>
<reference evidence="7 8" key="1">
    <citation type="submission" date="2020-05" db="EMBL/GenBank/DDBJ databases">
        <title>Electrophorus electricus (electric eel) genome, fEleEle1, primary haplotype.</title>
        <authorList>
            <person name="Myers G."/>
            <person name="Meyer A."/>
            <person name="Fedrigo O."/>
            <person name="Formenti G."/>
            <person name="Rhie A."/>
            <person name="Tracey A."/>
            <person name="Sims Y."/>
            <person name="Jarvis E.D."/>
        </authorList>
    </citation>
    <scope>NUCLEOTIDE SEQUENCE [LARGE SCALE GENOMIC DNA]</scope>
</reference>
<protein>
    <recommendedName>
        <fullName evidence="3">Myelin basic protein</fullName>
    </recommendedName>
</protein>